<comment type="caution">
    <text evidence="6">The sequence shown here is derived from an EMBL/GenBank/DDBJ whole genome shotgun (WGS) entry which is preliminary data.</text>
</comment>
<keyword evidence="2 4" id="KW-0863">Zinc-finger</keyword>
<dbReference type="PROSITE" id="PS50089">
    <property type="entry name" value="ZF_RING_2"/>
    <property type="match status" value="1"/>
</dbReference>
<dbReference type="PROSITE" id="PS00518">
    <property type="entry name" value="ZF_RING_1"/>
    <property type="match status" value="1"/>
</dbReference>
<protein>
    <recommendedName>
        <fullName evidence="5">RING-type domain-containing protein</fullName>
    </recommendedName>
</protein>
<organism evidence="6 7">
    <name type="scientific">Gibberella zeae</name>
    <name type="common">Wheat head blight fungus</name>
    <name type="synonym">Fusarium graminearum</name>
    <dbReference type="NCBI Taxonomy" id="5518"/>
    <lineage>
        <taxon>Eukaryota</taxon>
        <taxon>Fungi</taxon>
        <taxon>Dikarya</taxon>
        <taxon>Ascomycota</taxon>
        <taxon>Pezizomycotina</taxon>
        <taxon>Sordariomycetes</taxon>
        <taxon>Hypocreomycetidae</taxon>
        <taxon>Hypocreales</taxon>
        <taxon>Nectriaceae</taxon>
        <taxon>Fusarium</taxon>
    </lineage>
</organism>
<gene>
    <name evidence="6" type="ORF">MDCFG202_LOCUS46039</name>
</gene>
<evidence type="ECO:0000313" key="6">
    <source>
        <dbReference type="EMBL" id="CAG1966846.1"/>
    </source>
</evidence>
<evidence type="ECO:0000256" key="2">
    <source>
        <dbReference type="ARBA" id="ARBA00022771"/>
    </source>
</evidence>
<dbReference type="AlphaFoldDB" id="A0A9N8NCC4"/>
<sequence>MSVHNWIDVRLGEKQELSPILVEHRPAYSIFDCQAFQPRIILSIRGVKKRHFYRTIGLGHKVPIDAGILLRPLQLATLILDSFESLRLVPTWKAASEFQCQTEESFALRDLAGYGFSSDHVKRFFQTAVLQFGQSTGQQIDFYQAVRFRNPLQHQLAERLIRFVSATKDIDLDYVTVIASALELDAHPPDMHCNSNRPTVPVCELSFPPAPYLREDLQVGVMLSGELFGKWISRKGLRKLYKVFHALAHLRLIERYRSAWRDCTASNVCFVCVVRSASITLGCKHRLCDACVVICGTRDSPASPDIRVMKCPLCGKRNGELILLQPPTGGNRVLELGGTSANKWTMIKFLKDLQSSIGLPLSLQEHFDLVVGSGIDYLSGGIELIGLSISPEEPQRP</sequence>
<reference evidence="6" key="1">
    <citation type="submission" date="2021-03" db="EMBL/GenBank/DDBJ databases">
        <authorList>
            <person name="Alouane T."/>
            <person name="Langin T."/>
            <person name="Bonhomme L."/>
        </authorList>
    </citation>
    <scope>NUCLEOTIDE SEQUENCE</scope>
    <source>
        <strain evidence="6">MDC_Fg202</strain>
    </source>
</reference>
<evidence type="ECO:0000256" key="3">
    <source>
        <dbReference type="ARBA" id="ARBA00022833"/>
    </source>
</evidence>
<evidence type="ECO:0000313" key="7">
    <source>
        <dbReference type="Proteomes" id="UP000746612"/>
    </source>
</evidence>
<feature type="domain" description="RING-type" evidence="5">
    <location>
        <begin position="269"/>
        <end position="314"/>
    </location>
</feature>
<dbReference type="Proteomes" id="UP000746612">
    <property type="component" value="Unassembled WGS sequence"/>
</dbReference>
<dbReference type="EMBL" id="CAJPIJ010000072">
    <property type="protein sequence ID" value="CAG1966846.1"/>
    <property type="molecule type" value="Genomic_DNA"/>
</dbReference>
<evidence type="ECO:0000256" key="4">
    <source>
        <dbReference type="PROSITE-ProRule" id="PRU00175"/>
    </source>
</evidence>
<accession>A0A9N8NCC4</accession>
<evidence type="ECO:0000256" key="1">
    <source>
        <dbReference type="ARBA" id="ARBA00022723"/>
    </source>
</evidence>
<evidence type="ECO:0000259" key="5">
    <source>
        <dbReference type="PROSITE" id="PS50089"/>
    </source>
</evidence>
<proteinExistence type="predicted"/>
<keyword evidence="3" id="KW-0862">Zinc</keyword>
<dbReference type="InterPro" id="IPR017907">
    <property type="entry name" value="Znf_RING_CS"/>
</dbReference>
<dbReference type="GO" id="GO:0008270">
    <property type="term" value="F:zinc ion binding"/>
    <property type="evidence" value="ECO:0007669"/>
    <property type="project" value="UniProtKB-KW"/>
</dbReference>
<name>A0A9N8NCC4_GIBZA</name>
<keyword evidence="1" id="KW-0479">Metal-binding</keyword>
<dbReference type="InterPro" id="IPR001841">
    <property type="entry name" value="Znf_RING"/>
</dbReference>